<proteinExistence type="predicted"/>
<organism evidence="2 3">
    <name type="scientific">Conger conger</name>
    <name type="common">Conger eel</name>
    <name type="synonym">Muraena conger</name>
    <dbReference type="NCBI Taxonomy" id="82655"/>
    <lineage>
        <taxon>Eukaryota</taxon>
        <taxon>Metazoa</taxon>
        <taxon>Chordata</taxon>
        <taxon>Craniata</taxon>
        <taxon>Vertebrata</taxon>
        <taxon>Euteleostomi</taxon>
        <taxon>Actinopterygii</taxon>
        <taxon>Neopterygii</taxon>
        <taxon>Teleostei</taxon>
        <taxon>Anguilliformes</taxon>
        <taxon>Congridae</taxon>
        <taxon>Conger</taxon>
    </lineage>
</organism>
<sequence length="215" mass="22805">MGRKKEKEWSGWGDGEGADRQGTAPATSPTCDPFTEGPPRSPKPRGAGAGPLDPDTTVYMQDPDDDGSCMGVRIWGFAELLVRQATQLILASRRCGAEPLMDLDAAERRHVELLYRFVEQVVKNLLENITHLKEAPPAAEAPEALPVGDDSVGAVRTGRPGGGARSGAVPPGRPSDSLDDSASLCATDKPEKTRSTLTNALSGFFCFSCSTGIHK</sequence>
<feature type="region of interest" description="Disordered" evidence="1">
    <location>
        <begin position="140"/>
        <end position="184"/>
    </location>
</feature>
<evidence type="ECO:0000313" key="2">
    <source>
        <dbReference type="EMBL" id="KAJ8254404.1"/>
    </source>
</evidence>
<dbReference type="OrthoDB" id="8897826at2759"/>
<feature type="region of interest" description="Disordered" evidence="1">
    <location>
        <begin position="1"/>
        <end position="59"/>
    </location>
</feature>
<dbReference type="AlphaFoldDB" id="A0A9Q1D0C6"/>
<evidence type="ECO:0000313" key="3">
    <source>
        <dbReference type="Proteomes" id="UP001152803"/>
    </source>
</evidence>
<protein>
    <submittedName>
        <fullName evidence="2">Uncharacterized protein</fullName>
    </submittedName>
</protein>
<evidence type="ECO:0000256" key="1">
    <source>
        <dbReference type="SAM" id="MobiDB-lite"/>
    </source>
</evidence>
<accession>A0A9Q1D0C6</accession>
<comment type="caution">
    <text evidence="2">The sequence shown here is derived from an EMBL/GenBank/DDBJ whole genome shotgun (WGS) entry which is preliminary data.</text>
</comment>
<dbReference type="Proteomes" id="UP001152803">
    <property type="component" value="Unassembled WGS sequence"/>
</dbReference>
<gene>
    <name evidence="2" type="ORF">COCON_G00210160</name>
</gene>
<name>A0A9Q1D0C6_CONCO</name>
<dbReference type="EMBL" id="JAFJMO010000016">
    <property type="protein sequence ID" value="KAJ8254404.1"/>
    <property type="molecule type" value="Genomic_DNA"/>
</dbReference>
<reference evidence="2" key="1">
    <citation type="journal article" date="2023" name="Science">
        <title>Genome structures resolve the early diversification of teleost fishes.</title>
        <authorList>
            <person name="Parey E."/>
            <person name="Louis A."/>
            <person name="Montfort J."/>
            <person name="Bouchez O."/>
            <person name="Roques C."/>
            <person name="Iampietro C."/>
            <person name="Lluch J."/>
            <person name="Castinel A."/>
            <person name="Donnadieu C."/>
            <person name="Desvignes T."/>
            <person name="Floi Bucao C."/>
            <person name="Jouanno E."/>
            <person name="Wen M."/>
            <person name="Mejri S."/>
            <person name="Dirks R."/>
            <person name="Jansen H."/>
            <person name="Henkel C."/>
            <person name="Chen W.J."/>
            <person name="Zahm M."/>
            <person name="Cabau C."/>
            <person name="Klopp C."/>
            <person name="Thompson A.W."/>
            <person name="Robinson-Rechavi M."/>
            <person name="Braasch I."/>
            <person name="Lecointre G."/>
            <person name="Bobe J."/>
            <person name="Postlethwait J.H."/>
            <person name="Berthelot C."/>
            <person name="Roest Crollius H."/>
            <person name="Guiguen Y."/>
        </authorList>
    </citation>
    <scope>NUCLEOTIDE SEQUENCE</scope>
    <source>
        <strain evidence="2">Concon-B</strain>
    </source>
</reference>
<keyword evidence="3" id="KW-1185">Reference proteome</keyword>